<gene>
    <name evidence="1" type="ORF">BDD14_0802</name>
</gene>
<name>A0A4Q7YRF8_9BACT</name>
<comment type="caution">
    <text evidence="1">The sequence shown here is derived from an EMBL/GenBank/DDBJ whole genome shotgun (WGS) entry which is preliminary data.</text>
</comment>
<accession>A0A4Q7YRF8</accession>
<organism evidence="1 2">
    <name type="scientific">Edaphobacter modestus</name>
    <dbReference type="NCBI Taxonomy" id="388466"/>
    <lineage>
        <taxon>Bacteria</taxon>
        <taxon>Pseudomonadati</taxon>
        <taxon>Acidobacteriota</taxon>
        <taxon>Terriglobia</taxon>
        <taxon>Terriglobales</taxon>
        <taxon>Acidobacteriaceae</taxon>
        <taxon>Edaphobacter</taxon>
    </lineage>
</organism>
<dbReference type="OrthoDB" id="118248at2"/>
<dbReference type="RefSeq" id="WP_130417632.1">
    <property type="nucleotide sequence ID" value="NZ_SHKW01000001.1"/>
</dbReference>
<protein>
    <submittedName>
        <fullName evidence="1">Uncharacterized protein</fullName>
    </submittedName>
</protein>
<proteinExistence type="predicted"/>
<dbReference type="AlphaFoldDB" id="A0A4Q7YRF8"/>
<reference evidence="1 2" key="1">
    <citation type="submission" date="2019-02" db="EMBL/GenBank/DDBJ databases">
        <title>Genomic Encyclopedia of Archaeal and Bacterial Type Strains, Phase II (KMG-II): from individual species to whole genera.</title>
        <authorList>
            <person name="Goeker M."/>
        </authorList>
    </citation>
    <scope>NUCLEOTIDE SEQUENCE [LARGE SCALE GENOMIC DNA]</scope>
    <source>
        <strain evidence="1 2">DSM 18101</strain>
    </source>
</reference>
<dbReference type="EMBL" id="SHKW01000001">
    <property type="protein sequence ID" value="RZU39419.1"/>
    <property type="molecule type" value="Genomic_DNA"/>
</dbReference>
<evidence type="ECO:0000313" key="1">
    <source>
        <dbReference type="EMBL" id="RZU39419.1"/>
    </source>
</evidence>
<sequence>MTRFELLQVLVGQAHANGFPFKKWYVARMGRAWTSAQEALETLASERRYYALLFSHEFASNFWKAGELMTFQVPTQTFSRAMADGSVRVVTRKAYTRRSAREDVWRYHLREMAVAEEPLKYIRRFVRVEEELDEAQEV</sequence>
<keyword evidence="2" id="KW-1185">Reference proteome</keyword>
<dbReference type="Proteomes" id="UP000292958">
    <property type="component" value="Unassembled WGS sequence"/>
</dbReference>
<evidence type="ECO:0000313" key="2">
    <source>
        <dbReference type="Proteomes" id="UP000292958"/>
    </source>
</evidence>